<sequence>MSRMFGTDGVRGVANKELTSELAYKLGKAGAYVLTEGAHRPKILVGMDTRISGHMLEAALVSGILSVGAEAICVGVIPTPAVAYLTRKYNADAGVVISASHNPVEYNGIKFFNKKGYKLSDELEDKIQALIESEFQGVPVLTGENIGRKVEDENEAIRDYIDFAKSTIKGDLKGLKVALDCANGASYITSVEAFKELGAEVHVINNNPDGININENCGSTHPKQLMNYVVENKCDIGLAFDGDADRCLAIDEKGTLISGDFILAICGEQLKQKGELKDNTIVITVMSNLGLDIAMKKQGIKTIKTKVGDRYVLEEMLKHGYNIGGEQSGHIIFTDFNTTGDGLITALHLSSVVKESGKTLSELCSIMKELPQVLVNAKVPNDKKDIYLKDEKIKDEIDKITRKMDGCGRVLIRPSGTEPLVRVMLEGEDQKEIDSIAHSLAKLIESKANQ</sequence>
<feature type="active site" description="Phosphoserine intermediate" evidence="9">
    <location>
        <position position="100"/>
    </location>
</feature>
<evidence type="ECO:0000256" key="11">
    <source>
        <dbReference type="RuleBase" id="RU004327"/>
    </source>
</evidence>
<evidence type="ECO:0000259" key="14">
    <source>
        <dbReference type="Pfam" id="PF02879"/>
    </source>
</evidence>
<comment type="function">
    <text evidence="9 11">Catalyzes the conversion of glucosamine-6-phosphate to glucosamine-1-phosphate.</text>
</comment>
<dbReference type="PRINTS" id="PR00509">
    <property type="entry name" value="PGMPMM"/>
</dbReference>
<evidence type="ECO:0000256" key="10">
    <source>
        <dbReference type="RuleBase" id="RU004326"/>
    </source>
</evidence>
<dbReference type="InterPro" id="IPR006352">
    <property type="entry name" value="GlmM_bact"/>
</dbReference>
<evidence type="ECO:0000256" key="9">
    <source>
        <dbReference type="HAMAP-Rule" id="MF_01554"/>
    </source>
</evidence>
<feature type="domain" description="Alpha-D-phosphohexomutase alpha/beta/alpha" evidence="14">
    <location>
        <begin position="159"/>
        <end position="254"/>
    </location>
</feature>
<evidence type="ECO:0000256" key="5">
    <source>
        <dbReference type="ARBA" id="ARBA00023235"/>
    </source>
</evidence>
<dbReference type="CDD" id="cd05802">
    <property type="entry name" value="GlmM"/>
    <property type="match status" value="1"/>
</dbReference>
<dbReference type="GO" id="GO:0005975">
    <property type="term" value="P:carbohydrate metabolic process"/>
    <property type="evidence" value="ECO:0007669"/>
    <property type="project" value="InterPro"/>
</dbReference>
<keyword evidence="17" id="KW-1185">Reference proteome</keyword>
<proteinExistence type="inferred from homology"/>
<protein>
    <recommendedName>
        <fullName evidence="8 9">Phosphoglucosamine mutase</fullName>
        <ecNumber evidence="7 9">5.4.2.10</ecNumber>
    </recommendedName>
</protein>
<dbReference type="PROSITE" id="PS00710">
    <property type="entry name" value="PGM_PMM"/>
    <property type="match status" value="1"/>
</dbReference>
<keyword evidence="5 9" id="KW-0413">Isomerase</keyword>
<dbReference type="Pfam" id="PF02880">
    <property type="entry name" value="PGM_PMM_III"/>
    <property type="match status" value="1"/>
</dbReference>
<evidence type="ECO:0000256" key="4">
    <source>
        <dbReference type="ARBA" id="ARBA00022842"/>
    </source>
</evidence>
<dbReference type="InterPro" id="IPR016055">
    <property type="entry name" value="A-D-PHexomutase_a/b/a-I/II/III"/>
</dbReference>
<evidence type="ECO:0000259" key="13">
    <source>
        <dbReference type="Pfam" id="PF02878"/>
    </source>
</evidence>
<dbReference type="GO" id="GO:0000287">
    <property type="term" value="F:magnesium ion binding"/>
    <property type="evidence" value="ECO:0007669"/>
    <property type="project" value="UniProtKB-UniRule"/>
</dbReference>
<dbReference type="NCBIfam" id="TIGR01455">
    <property type="entry name" value="glmM"/>
    <property type="match status" value="1"/>
</dbReference>
<gene>
    <name evidence="9" type="primary">glmM</name>
    <name evidence="16" type="ORF">FDF74_05540</name>
</gene>
<comment type="PTM">
    <text evidence="9">Activated by phosphorylation.</text>
</comment>
<dbReference type="FunFam" id="3.40.120.10:FF:000002">
    <property type="entry name" value="Phosphoglucosamine mutase"/>
    <property type="match status" value="1"/>
</dbReference>
<dbReference type="GO" id="GO:0005829">
    <property type="term" value="C:cytosol"/>
    <property type="evidence" value="ECO:0007669"/>
    <property type="project" value="TreeGrafter"/>
</dbReference>
<dbReference type="Pfam" id="PF02879">
    <property type="entry name" value="PGM_PMM_II"/>
    <property type="match status" value="1"/>
</dbReference>
<feature type="binding site" description="via phosphate group" evidence="9">
    <location>
        <position position="100"/>
    </location>
    <ligand>
        <name>Mg(2+)</name>
        <dbReference type="ChEBI" id="CHEBI:18420"/>
    </ligand>
</feature>
<evidence type="ECO:0000313" key="17">
    <source>
        <dbReference type="Proteomes" id="UP000473885"/>
    </source>
</evidence>
<evidence type="ECO:0000259" key="12">
    <source>
        <dbReference type="Pfam" id="PF00408"/>
    </source>
</evidence>
<evidence type="ECO:0000259" key="15">
    <source>
        <dbReference type="Pfam" id="PF02880"/>
    </source>
</evidence>
<dbReference type="GO" id="GO:0008966">
    <property type="term" value="F:phosphoglucosamine mutase activity"/>
    <property type="evidence" value="ECO:0007669"/>
    <property type="project" value="UniProtKB-UniRule"/>
</dbReference>
<feature type="binding site" evidence="9">
    <location>
        <position position="241"/>
    </location>
    <ligand>
        <name>Mg(2+)</name>
        <dbReference type="ChEBI" id="CHEBI:18420"/>
    </ligand>
</feature>
<feature type="domain" description="Alpha-D-phosphohexomutase alpha/beta/alpha" evidence="13">
    <location>
        <begin position="3"/>
        <end position="134"/>
    </location>
</feature>
<dbReference type="InterPro" id="IPR005841">
    <property type="entry name" value="Alpha-D-phosphohexomutase_SF"/>
</dbReference>
<dbReference type="SUPFAM" id="SSF53738">
    <property type="entry name" value="Phosphoglucomutase, first 3 domains"/>
    <property type="match status" value="3"/>
</dbReference>
<dbReference type="OrthoDB" id="9806956at2"/>
<keyword evidence="2 9" id="KW-0597">Phosphoprotein</keyword>
<accession>A0A6M0RA80</accession>
<dbReference type="InterPro" id="IPR050060">
    <property type="entry name" value="Phosphoglucosamine_mutase"/>
</dbReference>
<feature type="binding site" evidence="9">
    <location>
        <position position="243"/>
    </location>
    <ligand>
        <name>Mg(2+)</name>
        <dbReference type="ChEBI" id="CHEBI:18420"/>
    </ligand>
</feature>
<keyword evidence="4 9" id="KW-0460">Magnesium</keyword>
<dbReference type="InterPro" id="IPR005845">
    <property type="entry name" value="A-D-PHexomutase_a/b/a-II"/>
</dbReference>
<dbReference type="EC" id="5.4.2.10" evidence="7 9"/>
<dbReference type="Proteomes" id="UP000473885">
    <property type="component" value="Unassembled WGS sequence"/>
</dbReference>
<dbReference type="GO" id="GO:0006048">
    <property type="term" value="P:UDP-N-acetylglucosamine biosynthetic process"/>
    <property type="evidence" value="ECO:0007669"/>
    <property type="project" value="TreeGrafter"/>
</dbReference>
<dbReference type="InterPro" id="IPR036900">
    <property type="entry name" value="A-D-PHexomutase_C_sf"/>
</dbReference>
<keyword evidence="3 9" id="KW-0479">Metal-binding</keyword>
<evidence type="ECO:0000313" key="16">
    <source>
        <dbReference type="EMBL" id="NEZ46677.1"/>
    </source>
</evidence>
<dbReference type="Pfam" id="PF02878">
    <property type="entry name" value="PGM_PMM_I"/>
    <property type="match status" value="1"/>
</dbReference>
<evidence type="ECO:0000256" key="3">
    <source>
        <dbReference type="ARBA" id="ARBA00022723"/>
    </source>
</evidence>
<dbReference type="Pfam" id="PF00408">
    <property type="entry name" value="PGM_PMM_IV"/>
    <property type="match status" value="1"/>
</dbReference>
<dbReference type="GO" id="GO:0009252">
    <property type="term" value="P:peptidoglycan biosynthetic process"/>
    <property type="evidence" value="ECO:0007669"/>
    <property type="project" value="TreeGrafter"/>
</dbReference>
<dbReference type="FunFam" id="3.40.120.10:FF:000001">
    <property type="entry name" value="Phosphoglucosamine mutase"/>
    <property type="match status" value="1"/>
</dbReference>
<feature type="domain" description="Alpha-D-phosphohexomutase C-terminal" evidence="12">
    <location>
        <begin position="374"/>
        <end position="442"/>
    </location>
</feature>
<dbReference type="Gene3D" id="3.30.310.50">
    <property type="entry name" value="Alpha-D-phosphohexomutase, C-terminal domain"/>
    <property type="match status" value="1"/>
</dbReference>
<dbReference type="PANTHER" id="PTHR42946">
    <property type="entry name" value="PHOSPHOHEXOSE MUTASE"/>
    <property type="match status" value="1"/>
</dbReference>
<dbReference type="AlphaFoldDB" id="A0A6M0RA80"/>
<dbReference type="InterPro" id="IPR005846">
    <property type="entry name" value="A-D-PHexomutase_a/b/a-III"/>
</dbReference>
<comment type="cofactor">
    <cofactor evidence="9">
        <name>Mg(2+)</name>
        <dbReference type="ChEBI" id="CHEBI:18420"/>
    </cofactor>
    <text evidence="9">Binds 1 Mg(2+) ion per subunit.</text>
</comment>
<reference evidence="16 17" key="1">
    <citation type="submission" date="2019-04" db="EMBL/GenBank/DDBJ databases">
        <title>Genome sequencing of Clostridium botulinum Groups I-IV and Clostridium butyricum.</title>
        <authorList>
            <person name="Brunt J."/>
            <person name="Van Vliet A.H.M."/>
            <person name="Stringer S.C."/>
            <person name="Carter A.T."/>
            <person name="Peck M.W."/>
        </authorList>
    </citation>
    <scope>NUCLEOTIDE SEQUENCE [LARGE SCALE GENOMIC DNA]</scope>
    <source>
        <strain evidence="16 17">IFR 18/094</strain>
    </source>
</reference>
<dbReference type="FunFam" id="3.30.310.50:FF:000001">
    <property type="entry name" value="Phosphoglucosamine mutase"/>
    <property type="match status" value="1"/>
</dbReference>
<feature type="binding site" evidence="9">
    <location>
        <position position="245"/>
    </location>
    <ligand>
        <name>Mg(2+)</name>
        <dbReference type="ChEBI" id="CHEBI:18420"/>
    </ligand>
</feature>
<evidence type="ECO:0000256" key="6">
    <source>
        <dbReference type="ARBA" id="ARBA00050364"/>
    </source>
</evidence>
<feature type="domain" description="Alpha-D-phosphohexomutase alpha/beta/alpha" evidence="15">
    <location>
        <begin position="259"/>
        <end position="368"/>
    </location>
</feature>
<evidence type="ECO:0000256" key="7">
    <source>
        <dbReference type="ARBA" id="ARBA00066330"/>
    </source>
</evidence>
<dbReference type="Gene3D" id="3.40.120.10">
    <property type="entry name" value="Alpha-D-Glucose-1,6-Bisphosphate, subunit A, domain 3"/>
    <property type="match status" value="3"/>
</dbReference>
<comment type="similarity">
    <text evidence="1 9 10">Belongs to the phosphohexose mutase family.</text>
</comment>
<dbReference type="RefSeq" id="WP_050606434.1">
    <property type="nucleotide sequence ID" value="NZ_CABKUB010000006.1"/>
</dbReference>
<dbReference type="NCBIfam" id="NF008139">
    <property type="entry name" value="PRK10887.1"/>
    <property type="match status" value="1"/>
</dbReference>
<dbReference type="InterPro" id="IPR005844">
    <property type="entry name" value="A-D-PHexomutase_a/b/a-I"/>
</dbReference>
<name>A0A6M0RA80_9CLOT</name>
<dbReference type="PANTHER" id="PTHR42946:SF1">
    <property type="entry name" value="PHOSPHOGLUCOMUTASE (ALPHA-D-GLUCOSE-1,6-BISPHOSPHATE-DEPENDENT)"/>
    <property type="match status" value="1"/>
</dbReference>
<dbReference type="HAMAP" id="MF_01554_B">
    <property type="entry name" value="GlmM_B"/>
    <property type="match status" value="1"/>
</dbReference>
<evidence type="ECO:0000256" key="2">
    <source>
        <dbReference type="ARBA" id="ARBA00022553"/>
    </source>
</evidence>
<feature type="modified residue" description="Phosphoserine" evidence="9">
    <location>
        <position position="100"/>
    </location>
</feature>
<dbReference type="InterPro" id="IPR016066">
    <property type="entry name" value="A-D-PHexomutase_CS"/>
</dbReference>
<evidence type="ECO:0000256" key="1">
    <source>
        <dbReference type="ARBA" id="ARBA00010231"/>
    </source>
</evidence>
<evidence type="ECO:0000256" key="8">
    <source>
        <dbReference type="ARBA" id="ARBA00068193"/>
    </source>
</evidence>
<dbReference type="SUPFAM" id="SSF55957">
    <property type="entry name" value="Phosphoglucomutase, C-terminal domain"/>
    <property type="match status" value="1"/>
</dbReference>
<comment type="catalytic activity">
    <reaction evidence="6 9 11">
        <text>alpha-D-glucosamine 1-phosphate = D-glucosamine 6-phosphate</text>
        <dbReference type="Rhea" id="RHEA:23424"/>
        <dbReference type="ChEBI" id="CHEBI:58516"/>
        <dbReference type="ChEBI" id="CHEBI:58725"/>
        <dbReference type="EC" id="5.4.2.10"/>
    </reaction>
</comment>
<dbReference type="EMBL" id="SXDP01000003">
    <property type="protein sequence ID" value="NEZ46677.1"/>
    <property type="molecule type" value="Genomic_DNA"/>
</dbReference>
<dbReference type="GO" id="GO:0004615">
    <property type="term" value="F:phosphomannomutase activity"/>
    <property type="evidence" value="ECO:0007669"/>
    <property type="project" value="TreeGrafter"/>
</dbReference>
<organism evidence="16 17">
    <name type="scientific">Clostridium niameyense</name>
    <dbReference type="NCBI Taxonomy" id="1622073"/>
    <lineage>
        <taxon>Bacteria</taxon>
        <taxon>Bacillati</taxon>
        <taxon>Bacillota</taxon>
        <taxon>Clostridia</taxon>
        <taxon>Eubacteriales</taxon>
        <taxon>Clostridiaceae</taxon>
        <taxon>Clostridium</taxon>
    </lineage>
</organism>
<dbReference type="InterPro" id="IPR005843">
    <property type="entry name" value="A-D-PHexomutase_C"/>
</dbReference>
<comment type="caution">
    <text evidence="16">The sequence shown here is derived from an EMBL/GenBank/DDBJ whole genome shotgun (WGS) entry which is preliminary data.</text>
</comment>